<dbReference type="Proteomes" id="UP000430692">
    <property type="component" value="Unassembled WGS sequence"/>
</dbReference>
<name>A0A6I4VQW5_9BACL</name>
<accession>A0A6I4VQW5</accession>
<gene>
    <name evidence="1" type="ORF">GSM42_09820</name>
</gene>
<keyword evidence="2" id="KW-1185">Reference proteome</keyword>
<evidence type="ECO:0000313" key="1">
    <source>
        <dbReference type="EMBL" id="MXQ54009.1"/>
    </source>
</evidence>
<proteinExistence type="predicted"/>
<dbReference type="AlphaFoldDB" id="A0A6I4VQW5"/>
<protein>
    <submittedName>
        <fullName evidence="1">Uncharacterized protein</fullName>
    </submittedName>
</protein>
<comment type="caution">
    <text evidence="1">The sequence shown here is derived from an EMBL/GenBank/DDBJ whole genome shotgun (WGS) entry which is preliminary data.</text>
</comment>
<dbReference type="EMBL" id="WUUL01000005">
    <property type="protein sequence ID" value="MXQ54009.1"/>
    <property type="molecule type" value="Genomic_DNA"/>
</dbReference>
<dbReference type="RefSeq" id="WP_160801359.1">
    <property type="nucleotide sequence ID" value="NZ_WUUL01000005.1"/>
</dbReference>
<reference evidence="1 2" key="1">
    <citation type="submission" date="2019-12" db="EMBL/GenBank/DDBJ databases">
        <title>Whole-genome analyses of novel actinobacteria.</title>
        <authorList>
            <person name="Sahin N."/>
            <person name="Saygin H."/>
        </authorList>
    </citation>
    <scope>NUCLEOTIDE SEQUENCE [LARGE SCALE GENOMIC DNA]</scope>
    <source>
        <strain evidence="1 2">KC615</strain>
    </source>
</reference>
<organism evidence="1 2">
    <name type="scientific">Shimazuella alba</name>
    <dbReference type="NCBI Taxonomy" id="2690964"/>
    <lineage>
        <taxon>Bacteria</taxon>
        <taxon>Bacillati</taxon>
        <taxon>Bacillota</taxon>
        <taxon>Bacilli</taxon>
        <taxon>Bacillales</taxon>
        <taxon>Thermoactinomycetaceae</taxon>
        <taxon>Shimazuella</taxon>
    </lineage>
</organism>
<sequence>MMKRKKGADVNQEHEYGISSFLSAPSSFQEIDICQKISFRLVHKVKQKRPFAISILEIYVTEPMFSDLLKDIYPDSDLFLLKMEADIFLSWKKQHIVQIISRHRYGIPDQFDIIIISPSCQFQKETQALFKLSQVLLQETGIIAGAFLGPDTFLELHTCLNWIENSISEQFPVAYFTPQSYWEKHISKDGLQLEVYQEDQFRKNYHNSQAVFQVAAAFGFFHCVEKELSNDNNHLLHNWMKAYDQGFRTKDGNVYTTYHVIELIGSFL</sequence>
<evidence type="ECO:0000313" key="2">
    <source>
        <dbReference type="Proteomes" id="UP000430692"/>
    </source>
</evidence>